<gene>
    <name evidence="1" type="ORF">AVEN_144770_1</name>
</gene>
<reference evidence="1 2" key="1">
    <citation type="journal article" date="2019" name="Sci. Rep.">
        <title>Orb-weaving spider Araneus ventricosus genome elucidates the spidroin gene catalogue.</title>
        <authorList>
            <person name="Kono N."/>
            <person name="Nakamura H."/>
            <person name="Ohtoshi R."/>
            <person name="Moran D.A.P."/>
            <person name="Shinohara A."/>
            <person name="Yoshida Y."/>
            <person name="Fujiwara M."/>
            <person name="Mori M."/>
            <person name="Tomita M."/>
            <person name="Arakawa K."/>
        </authorList>
    </citation>
    <scope>NUCLEOTIDE SEQUENCE [LARGE SCALE GENOMIC DNA]</scope>
</reference>
<protein>
    <submittedName>
        <fullName evidence="1">Uncharacterized protein</fullName>
    </submittedName>
</protein>
<organism evidence="1 2">
    <name type="scientific">Araneus ventricosus</name>
    <name type="common">Orbweaver spider</name>
    <name type="synonym">Epeira ventricosa</name>
    <dbReference type="NCBI Taxonomy" id="182803"/>
    <lineage>
        <taxon>Eukaryota</taxon>
        <taxon>Metazoa</taxon>
        <taxon>Ecdysozoa</taxon>
        <taxon>Arthropoda</taxon>
        <taxon>Chelicerata</taxon>
        <taxon>Arachnida</taxon>
        <taxon>Araneae</taxon>
        <taxon>Araneomorphae</taxon>
        <taxon>Entelegynae</taxon>
        <taxon>Araneoidea</taxon>
        <taxon>Araneidae</taxon>
        <taxon>Araneus</taxon>
    </lineage>
</organism>
<sequence length="117" mass="13404">MQCRSPALLVLWLGREFYRAKYVMPAAARAGLLSLAPSDFSSMSCYTFVYFVDFGGKSKIPENAIIFSKSLLGEEIYRMYWMIPCGATTSRTKVYKRRQLKGGSSLEFRLQCELESW</sequence>
<accession>A0A4Y2SIW6</accession>
<name>A0A4Y2SIW6_ARAVE</name>
<keyword evidence="2" id="KW-1185">Reference proteome</keyword>
<proteinExistence type="predicted"/>
<evidence type="ECO:0000313" key="2">
    <source>
        <dbReference type="Proteomes" id="UP000499080"/>
    </source>
</evidence>
<comment type="caution">
    <text evidence="1">The sequence shown here is derived from an EMBL/GenBank/DDBJ whole genome shotgun (WGS) entry which is preliminary data.</text>
</comment>
<dbReference type="Proteomes" id="UP000499080">
    <property type="component" value="Unassembled WGS sequence"/>
</dbReference>
<evidence type="ECO:0000313" key="1">
    <source>
        <dbReference type="EMBL" id="GBN88152.1"/>
    </source>
</evidence>
<dbReference type="AlphaFoldDB" id="A0A4Y2SIW6"/>
<dbReference type="EMBL" id="BGPR01022139">
    <property type="protein sequence ID" value="GBN88152.1"/>
    <property type="molecule type" value="Genomic_DNA"/>
</dbReference>